<protein>
    <recommendedName>
        <fullName evidence="1">SGNH hydrolase-type esterase domain-containing protein</fullName>
    </recommendedName>
</protein>
<feature type="domain" description="SGNH hydrolase-type esterase" evidence="1">
    <location>
        <begin position="107"/>
        <end position="329"/>
    </location>
</feature>
<dbReference type="Proteomes" id="UP001165060">
    <property type="component" value="Unassembled WGS sequence"/>
</dbReference>
<gene>
    <name evidence="2" type="ORF">TeGR_g10113</name>
</gene>
<organism evidence="2 3">
    <name type="scientific">Tetraparma gracilis</name>
    <dbReference type="NCBI Taxonomy" id="2962635"/>
    <lineage>
        <taxon>Eukaryota</taxon>
        <taxon>Sar</taxon>
        <taxon>Stramenopiles</taxon>
        <taxon>Ochrophyta</taxon>
        <taxon>Bolidophyceae</taxon>
        <taxon>Parmales</taxon>
        <taxon>Triparmaceae</taxon>
        <taxon>Tetraparma</taxon>
    </lineage>
</organism>
<name>A0ABQ6MBJ6_9STRA</name>
<dbReference type="PANTHER" id="PTHR30383:SF5">
    <property type="entry name" value="SGNH HYDROLASE-TYPE ESTERASE DOMAIN-CONTAINING PROTEIN"/>
    <property type="match status" value="1"/>
</dbReference>
<dbReference type="PANTHER" id="PTHR30383">
    <property type="entry name" value="THIOESTERASE 1/PROTEASE 1/LYSOPHOSPHOLIPASE L1"/>
    <property type="match status" value="1"/>
</dbReference>
<dbReference type="InterPro" id="IPR036514">
    <property type="entry name" value="SGNH_hydro_sf"/>
</dbReference>
<accession>A0ABQ6MBJ6</accession>
<reference evidence="2 3" key="1">
    <citation type="journal article" date="2023" name="Commun. Biol.">
        <title>Genome analysis of Parmales, the sister group of diatoms, reveals the evolutionary specialization of diatoms from phago-mixotrophs to photoautotrophs.</title>
        <authorList>
            <person name="Ban H."/>
            <person name="Sato S."/>
            <person name="Yoshikawa S."/>
            <person name="Yamada K."/>
            <person name="Nakamura Y."/>
            <person name="Ichinomiya M."/>
            <person name="Sato N."/>
            <person name="Blanc-Mathieu R."/>
            <person name="Endo H."/>
            <person name="Kuwata A."/>
            <person name="Ogata H."/>
        </authorList>
    </citation>
    <scope>NUCLEOTIDE SEQUENCE [LARGE SCALE GENOMIC DNA]</scope>
</reference>
<evidence type="ECO:0000313" key="2">
    <source>
        <dbReference type="EMBL" id="GMI23265.1"/>
    </source>
</evidence>
<sequence>MSPHPHVPPRQGRDGFDDKIASARNAALVSCAISGAAFHFAKTPIPGLASSYPTAFTGLGVTALLSAAFQSLTYYLTKKGTEPPELDPHEYVNKHAVINKKPVVVMLGDSITHQRLSGKFCDMIAAARPDLMVVNAGQNSILTYTVLKERVKWVAQCKPAFVNIMIGTNDIKGVYKKDWGDGSKVTWNFPPGEDVSYAAFAKNLAGILDDLLENTEAKIALNTLPFMGEDLTSAANDCVREGNEIIKRVGKRCGARVTVVDVFGALERHLLATTDAAFRSKGLKVDDFGSAGPALAIRCVLLGQSYDAVCKGFGLQLMCDALHLNDTGAKIVAEKVLDWLRSYAE</sequence>
<evidence type="ECO:0000313" key="3">
    <source>
        <dbReference type="Proteomes" id="UP001165060"/>
    </source>
</evidence>
<dbReference type="Pfam" id="PF13472">
    <property type="entry name" value="Lipase_GDSL_2"/>
    <property type="match status" value="1"/>
</dbReference>
<evidence type="ECO:0000259" key="1">
    <source>
        <dbReference type="Pfam" id="PF13472"/>
    </source>
</evidence>
<dbReference type="Gene3D" id="3.40.50.1110">
    <property type="entry name" value="SGNH hydrolase"/>
    <property type="match status" value="1"/>
</dbReference>
<keyword evidence="3" id="KW-1185">Reference proteome</keyword>
<dbReference type="InterPro" id="IPR013830">
    <property type="entry name" value="SGNH_hydro"/>
</dbReference>
<dbReference type="EMBL" id="BRYB01000119">
    <property type="protein sequence ID" value="GMI23265.1"/>
    <property type="molecule type" value="Genomic_DNA"/>
</dbReference>
<dbReference type="SUPFAM" id="SSF52266">
    <property type="entry name" value="SGNH hydrolase"/>
    <property type="match status" value="1"/>
</dbReference>
<proteinExistence type="predicted"/>
<comment type="caution">
    <text evidence="2">The sequence shown here is derived from an EMBL/GenBank/DDBJ whole genome shotgun (WGS) entry which is preliminary data.</text>
</comment>
<dbReference type="InterPro" id="IPR051532">
    <property type="entry name" value="Ester_Hydrolysis_Enzymes"/>
</dbReference>